<dbReference type="Ensembl" id="ENSMMUT00000109291.1">
    <property type="protein sequence ID" value="ENSMMUP00000063238.1"/>
    <property type="gene ID" value="ENSMMUG00000050843.1"/>
</dbReference>
<dbReference type="VEuPathDB" id="HostDB:ENSMMUG00000050843"/>
<keyword evidence="3" id="KW-1185">Reference proteome</keyword>
<reference evidence="2" key="2">
    <citation type="submission" date="2019-01" db="EMBL/GenBank/DDBJ databases">
        <authorList>
            <person name="Graves T."/>
            <person name="Eichler E.E."/>
            <person name="Wilson R.K."/>
        </authorList>
    </citation>
    <scope>NUCLEOTIDE SEQUENCE [LARGE SCALE GENOMIC DNA]</scope>
    <source>
        <strain evidence="2">17573</strain>
    </source>
</reference>
<dbReference type="GeneTree" id="ENSGT00960000189810"/>
<evidence type="ECO:0000313" key="3">
    <source>
        <dbReference type="Proteomes" id="UP000006718"/>
    </source>
</evidence>
<evidence type="ECO:0000313" key="2">
    <source>
        <dbReference type="Ensembl" id="ENSMMUP00000063238.1"/>
    </source>
</evidence>
<evidence type="ECO:0000256" key="1">
    <source>
        <dbReference type="SAM" id="MobiDB-lite"/>
    </source>
</evidence>
<sequence length="104" mass="11208">MSWPTSFDSSQWRQFLTPALMVLTPQESRILMPSVATLPEELLLLDPGAPASVLSEEGVCNESGTRRSAGVALPPNLSQPHPKAHSPLLLPPPLYPASQTLQIV</sequence>
<proteinExistence type="predicted"/>
<dbReference type="Bgee" id="ENSMMUG00000050843">
    <property type="expression patterns" value="Expressed in adipose tissue and 19 other cell types or tissues"/>
</dbReference>
<reference evidence="2" key="3">
    <citation type="submission" date="2025-08" db="UniProtKB">
        <authorList>
            <consortium name="Ensembl"/>
        </authorList>
    </citation>
    <scope>IDENTIFICATION</scope>
    <source>
        <strain evidence="2">17573</strain>
    </source>
</reference>
<accession>A0A5F7ZF30</accession>
<reference evidence="2" key="4">
    <citation type="submission" date="2025-09" db="UniProtKB">
        <authorList>
            <consortium name="Ensembl"/>
        </authorList>
    </citation>
    <scope>IDENTIFICATION</scope>
    <source>
        <strain evidence="2">17573</strain>
    </source>
</reference>
<organism evidence="2 3">
    <name type="scientific">Macaca mulatta</name>
    <name type="common">Rhesus macaque</name>
    <dbReference type="NCBI Taxonomy" id="9544"/>
    <lineage>
        <taxon>Eukaryota</taxon>
        <taxon>Metazoa</taxon>
        <taxon>Chordata</taxon>
        <taxon>Craniata</taxon>
        <taxon>Vertebrata</taxon>
        <taxon>Euteleostomi</taxon>
        <taxon>Mammalia</taxon>
        <taxon>Eutheria</taxon>
        <taxon>Euarchontoglires</taxon>
        <taxon>Primates</taxon>
        <taxon>Haplorrhini</taxon>
        <taxon>Catarrhini</taxon>
        <taxon>Cercopithecidae</taxon>
        <taxon>Cercopithecinae</taxon>
        <taxon>Macaca</taxon>
    </lineage>
</organism>
<protein>
    <submittedName>
        <fullName evidence="2">Uncharacterized protein</fullName>
    </submittedName>
</protein>
<feature type="region of interest" description="Disordered" evidence="1">
    <location>
        <begin position="63"/>
        <end position="91"/>
    </location>
</feature>
<reference evidence="3" key="1">
    <citation type="journal article" date="2007" name="Science">
        <title>Evolutionary and biomedical insights from the rhesus macaque genome.</title>
        <authorList>
            <person name="Gibbs R.A."/>
            <person name="Rogers J."/>
            <person name="Katze M.G."/>
            <person name="Bumgarner R."/>
            <person name="Weinstock G.M."/>
            <person name="Mardis E.R."/>
            <person name="Remington K.A."/>
            <person name="Strausberg R.L."/>
            <person name="Venter J.C."/>
            <person name="Wilson R.K."/>
            <person name="Batzer M.A."/>
            <person name="Bustamante C.D."/>
            <person name="Eichler E.E."/>
            <person name="Hahn M.W."/>
            <person name="Hardison R.C."/>
            <person name="Makova K.D."/>
            <person name="Miller W."/>
            <person name="Milosavljevic A."/>
            <person name="Palermo R.E."/>
            <person name="Siepel A."/>
            <person name="Sikela J.M."/>
            <person name="Attaway T."/>
            <person name="Bell S."/>
            <person name="Bernard K.E."/>
            <person name="Buhay C.J."/>
            <person name="Chandrabose M.N."/>
            <person name="Dao M."/>
            <person name="Davis C."/>
            <person name="Delehaunty K.D."/>
            <person name="Ding Y."/>
            <person name="Dinh H.H."/>
            <person name="Dugan-Rocha S."/>
            <person name="Fulton L.A."/>
            <person name="Gabisi R.A."/>
            <person name="Garner T.T."/>
            <person name="Godfrey J."/>
            <person name="Hawes A.C."/>
            <person name="Hernandez J."/>
            <person name="Hines S."/>
            <person name="Holder M."/>
            <person name="Hume J."/>
            <person name="Jhangiani S.N."/>
            <person name="Joshi V."/>
            <person name="Khan Z.M."/>
            <person name="Kirkness E.F."/>
            <person name="Cree A."/>
            <person name="Fowler R.G."/>
            <person name="Lee S."/>
            <person name="Lewis L.R."/>
            <person name="Li Z."/>
            <person name="Liu Y.-S."/>
            <person name="Moore S.M."/>
            <person name="Muzny D."/>
            <person name="Nazareth L.V."/>
            <person name="Ngo D.N."/>
            <person name="Okwuonu G.O."/>
            <person name="Pai G."/>
            <person name="Parker D."/>
            <person name="Paul H.A."/>
            <person name="Pfannkoch C."/>
            <person name="Pohl C.S."/>
            <person name="Rogers Y.-H.C."/>
            <person name="Ruiz S.J."/>
            <person name="Sabo A."/>
            <person name="Santibanez J."/>
            <person name="Schneider B.W."/>
            <person name="Smith S.M."/>
            <person name="Sodergren E."/>
            <person name="Svatek A.F."/>
            <person name="Utterback T.R."/>
            <person name="Vattathil S."/>
            <person name="Warren W."/>
            <person name="White C.S."/>
            <person name="Chinwalla A.T."/>
            <person name="Feng Y."/>
            <person name="Halpern A.L."/>
            <person name="Hillier L.W."/>
            <person name="Huang X."/>
            <person name="Minx P."/>
            <person name="Nelson J.O."/>
            <person name="Pepin K.H."/>
            <person name="Qin X."/>
            <person name="Sutton G.G."/>
            <person name="Venter E."/>
            <person name="Walenz B.P."/>
            <person name="Wallis J.W."/>
            <person name="Worley K.C."/>
            <person name="Yang S.-P."/>
            <person name="Jones S.M."/>
            <person name="Marra M.A."/>
            <person name="Rocchi M."/>
            <person name="Schein J.E."/>
            <person name="Baertsch R."/>
            <person name="Clarke L."/>
            <person name="Csuros M."/>
            <person name="Glasscock J."/>
            <person name="Harris R.A."/>
            <person name="Havlak P."/>
            <person name="Jackson A.R."/>
            <person name="Jiang H."/>
            <person name="Liu Y."/>
            <person name="Messina D.N."/>
            <person name="Shen Y."/>
            <person name="Song H.X.-Z."/>
            <person name="Wylie T."/>
            <person name="Zhang L."/>
            <person name="Birney E."/>
            <person name="Han K."/>
            <person name="Konkel M.K."/>
            <person name="Lee J."/>
            <person name="Smit A.F.A."/>
            <person name="Ullmer B."/>
            <person name="Wang H."/>
            <person name="Xing J."/>
            <person name="Burhans R."/>
            <person name="Cheng Z."/>
            <person name="Karro J.E."/>
            <person name="Ma J."/>
            <person name="Raney B."/>
            <person name="She X."/>
            <person name="Cox M.J."/>
            <person name="Demuth J.P."/>
            <person name="Dumas L.J."/>
            <person name="Han S.-G."/>
            <person name="Hopkins J."/>
            <person name="Karimpour-Fard A."/>
            <person name="Kim Y.H."/>
            <person name="Pollack J.R."/>
            <person name="Vinar T."/>
            <person name="Addo-Quaye C."/>
            <person name="Degenhardt J."/>
            <person name="Denby A."/>
            <person name="Hubisz M.J."/>
            <person name="Indap A."/>
            <person name="Kosiol C."/>
            <person name="Lahn B.T."/>
            <person name="Lawson H.A."/>
            <person name="Marklein A."/>
            <person name="Nielsen R."/>
            <person name="Vallender E.J."/>
            <person name="Clark A.G."/>
            <person name="Ferguson B."/>
            <person name="Hernandez R.D."/>
            <person name="Hirani K."/>
            <person name="Kehrer-Sawatzki H."/>
            <person name="Kolb J."/>
            <person name="Patil S."/>
            <person name="Pu L.-L."/>
            <person name="Ren Y."/>
            <person name="Smith D.G."/>
            <person name="Wheeler D.A."/>
            <person name="Schenck I."/>
            <person name="Ball E.V."/>
            <person name="Chen R."/>
            <person name="Cooper D.N."/>
            <person name="Giardine B."/>
            <person name="Hsu F."/>
            <person name="Kent W.J."/>
            <person name="Lesk A."/>
            <person name="Nelson D.L."/>
            <person name="O'brien W.E."/>
            <person name="Pruefer K."/>
            <person name="Stenson P.D."/>
            <person name="Wallace J.C."/>
            <person name="Ke H."/>
            <person name="Liu X.-M."/>
            <person name="Wang P."/>
            <person name="Xiang A.P."/>
            <person name="Yang F."/>
            <person name="Barber G.P."/>
            <person name="Haussler D."/>
            <person name="Karolchik D."/>
            <person name="Kern A.D."/>
            <person name="Kuhn R.M."/>
            <person name="Smith K.E."/>
            <person name="Zwieg A.S."/>
        </authorList>
    </citation>
    <scope>NUCLEOTIDE SEQUENCE [LARGE SCALE GENOMIC DNA]</scope>
    <source>
        <strain evidence="3">17573</strain>
    </source>
</reference>
<dbReference type="Proteomes" id="UP000006718">
    <property type="component" value="Chromosome 7"/>
</dbReference>
<name>A0A5F7ZF30_MACMU</name>
<dbReference type="OMA" id="MSWPTSF"/>
<dbReference type="AlphaFoldDB" id="A0A5F7ZF30"/>
<dbReference type="InParanoid" id="A0A5F7ZF30"/>